<feature type="non-terminal residue" evidence="1">
    <location>
        <position position="1"/>
    </location>
</feature>
<dbReference type="Proteomes" id="UP001497382">
    <property type="component" value="Unassembled WGS sequence"/>
</dbReference>
<evidence type="ECO:0000313" key="1">
    <source>
        <dbReference type="EMBL" id="CAL1299573.1"/>
    </source>
</evidence>
<proteinExistence type="predicted"/>
<dbReference type="EMBL" id="CAXIEN010000507">
    <property type="protein sequence ID" value="CAL1299573.1"/>
    <property type="molecule type" value="Genomic_DNA"/>
</dbReference>
<gene>
    <name evidence="1" type="ORF">LARSCL_LOCUS21431</name>
</gene>
<organism evidence="1 2">
    <name type="scientific">Larinioides sclopetarius</name>
    <dbReference type="NCBI Taxonomy" id="280406"/>
    <lineage>
        <taxon>Eukaryota</taxon>
        <taxon>Metazoa</taxon>
        <taxon>Ecdysozoa</taxon>
        <taxon>Arthropoda</taxon>
        <taxon>Chelicerata</taxon>
        <taxon>Arachnida</taxon>
        <taxon>Araneae</taxon>
        <taxon>Araneomorphae</taxon>
        <taxon>Entelegynae</taxon>
        <taxon>Araneoidea</taxon>
        <taxon>Araneidae</taxon>
        <taxon>Larinioides</taxon>
    </lineage>
</organism>
<evidence type="ECO:0000313" key="2">
    <source>
        <dbReference type="Proteomes" id="UP001497382"/>
    </source>
</evidence>
<reference evidence="1 2" key="1">
    <citation type="submission" date="2024-04" db="EMBL/GenBank/DDBJ databases">
        <authorList>
            <person name="Rising A."/>
            <person name="Reimegard J."/>
            <person name="Sonavane S."/>
            <person name="Akerstrom W."/>
            <person name="Nylinder S."/>
            <person name="Hedman E."/>
            <person name="Kallberg Y."/>
        </authorList>
    </citation>
    <scope>NUCLEOTIDE SEQUENCE [LARGE SCALE GENOMIC DNA]</scope>
</reference>
<dbReference type="AlphaFoldDB" id="A0AAV2BTE8"/>
<accession>A0AAV2BTE8</accession>
<keyword evidence="2" id="KW-1185">Reference proteome</keyword>
<protein>
    <submittedName>
        <fullName evidence="1">Uncharacterized protein</fullName>
    </submittedName>
</protein>
<sequence>SLWAGWGPGSTSALLSFLDPPRRSRPFLPKVKLIRN</sequence>
<comment type="caution">
    <text evidence="1">The sequence shown here is derived from an EMBL/GenBank/DDBJ whole genome shotgun (WGS) entry which is preliminary data.</text>
</comment>
<name>A0AAV2BTE8_9ARAC</name>